<evidence type="ECO:0000256" key="3">
    <source>
        <dbReference type="ARBA" id="ARBA00022764"/>
    </source>
</evidence>
<dbReference type="InterPro" id="IPR017585">
    <property type="entry name" value="SAF_FlgA"/>
</dbReference>
<dbReference type="PANTHER" id="PTHR36307">
    <property type="entry name" value="FLAGELLA BASAL BODY P-RING FORMATION PROTEIN FLGA"/>
    <property type="match status" value="1"/>
</dbReference>
<reference evidence="6 7" key="1">
    <citation type="submission" date="2017-08" db="EMBL/GenBank/DDBJ databases">
        <title>Infants hospitalized years apart are colonized by the same room-sourced microbial strains.</title>
        <authorList>
            <person name="Brooks B."/>
            <person name="Olm M.R."/>
            <person name="Firek B.A."/>
            <person name="Baker R."/>
            <person name="Thomas B.C."/>
            <person name="Morowitz M.J."/>
            <person name="Banfield J.F."/>
        </authorList>
    </citation>
    <scope>NUCLEOTIDE SEQUENCE [LARGE SCALE GENOMIC DNA]</scope>
    <source>
        <strain evidence="6">S2_005_002_R2_33</strain>
    </source>
</reference>
<dbReference type="Proteomes" id="UP000249082">
    <property type="component" value="Unassembled WGS sequence"/>
</dbReference>
<evidence type="ECO:0000256" key="4">
    <source>
        <dbReference type="RuleBase" id="RU362063"/>
    </source>
</evidence>
<accession>A0A2W5QKJ0</accession>
<dbReference type="InterPro" id="IPR013974">
    <property type="entry name" value="SAF"/>
</dbReference>
<comment type="caution">
    <text evidence="6">The sequence shown here is derived from an EMBL/GenBank/DDBJ whole genome shotgun (WGS) entry which is preliminary data.</text>
</comment>
<gene>
    <name evidence="6" type="primary">flgA</name>
    <name evidence="6" type="ORF">DI555_19495</name>
</gene>
<evidence type="ECO:0000313" key="7">
    <source>
        <dbReference type="Proteomes" id="UP000249082"/>
    </source>
</evidence>
<dbReference type="GO" id="GO:0042597">
    <property type="term" value="C:periplasmic space"/>
    <property type="evidence" value="ECO:0007669"/>
    <property type="project" value="UniProtKB-SubCell"/>
</dbReference>
<evidence type="ECO:0000256" key="2">
    <source>
        <dbReference type="ARBA" id="ARBA00022729"/>
    </source>
</evidence>
<evidence type="ECO:0000259" key="5">
    <source>
        <dbReference type="SMART" id="SM00858"/>
    </source>
</evidence>
<dbReference type="NCBIfam" id="TIGR03170">
    <property type="entry name" value="flgA_cterm"/>
    <property type="match status" value="1"/>
</dbReference>
<protein>
    <recommendedName>
        <fullName evidence="4">Flagella basal body P-ring formation protein FlgA</fullName>
    </recommendedName>
</protein>
<dbReference type="PANTHER" id="PTHR36307:SF1">
    <property type="entry name" value="FLAGELLA BASAL BODY P-RING FORMATION PROTEIN FLGA"/>
    <property type="match status" value="1"/>
</dbReference>
<keyword evidence="6" id="KW-0966">Cell projection</keyword>
<comment type="similarity">
    <text evidence="4">Belongs to the FlgA family.</text>
</comment>
<dbReference type="EMBL" id="QFPX01000021">
    <property type="protein sequence ID" value="PZQ52010.1"/>
    <property type="molecule type" value="Genomic_DNA"/>
</dbReference>
<comment type="function">
    <text evidence="4">Involved in the assembly process of the P-ring formation. It may associate with FlgF on the rod constituting a structure essential for the P-ring assembly or may act as a modulator protein for the P-ring assembly.</text>
</comment>
<sequence>MLTALLLAPALATAPAMPSGEPAPVLARTVERGEVLSAADFVTAPVFPAIARNALSPAEAAGQEAVRRLNAGAPVRSTDLTAPRLVRRGEAVTISLISGALKITSAGRALSDGGKGEQVRVLNLATNRTLDAVAMGSGDVRITAQ</sequence>
<keyword evidence="4" id="KW-1005">Bacterial flagellum biogenesis</keyword>
<dbReference type="CDD" id="cd11614">
    <property type="entry name" value="SAF_CpaB_FlgA_like"/>
    <property type="match status" value="1"/>
</dbReference>
<dbReference type="AlphaFoldDB" id="A0A2W5QKJ0"/>
<dbReference type="Pfam" id="PF13144">
    <property type="entry name" value="ChapFlgA"/>
    <property type="match status" value="1"/>
</dbReference>
<keyword evidence="6" id="KW-0969">Cilium</keyword>
<organism evidence="6 7">
    <name type="scientific">Novosphingobium pentaromativorans</name>
    <dbReference type="NCBI Taxonomy" id="205844"/>
    <lineage>
        <taxon>Bacteria</taxon>
        <taxon>Pseudomonadati</taxon>
        <taxon>Pseudomonadota</taxon>
        <taxon>Alphaproteobacteria</taxon>
        <taxon>Sphingomonadales</taxon>
        <taxon>Sphingomonadaceae</taxon>
        <taxon>Novosphingobium</taxon>
    </lineage>
</organism>
<evidence type="ECO:0000313" key="6">
    <source>
        <dbReference type="EMBL" id="PZQ52010.1"/>
    </source>
</evidence>
<keyword evidence="6" id="KW-0282">Flagellum</keyword>
<dbReference type="SMART" id="SM00858">
    <property type="entry name" value="SAF"/>
    <property type="match status" value="1"/>
</dbReference>
<proteinExistence type="inferred from homology"/>
<keyword evidence="2" id="KW-0732">Signal</keyword>
<dbReference type="GO" id="GO:0044780">
    <property type="term" value="P:bacterial-type flagellum assembly"/>
    <property type="evidence" value="ECO:0007669"/>
    <property type="project" value="InterPro"/>
</dbReference>
<evidence type="ECO:0000256" key="1">
    <source>
        <dbReference type="ARBA" id="ARBA00004418"/>
    </source>
</evidence>
<feature type="domain" description="SAF" evidence="5">
    <location>
        <begin position="21"/>
        <end position="81"/>
    </location>
</feature>
<name>A0A2W5QKJ0_9SPHN</name>
<dbReference type="Gene3D" id="2.30.30.760">
    <property type="match status" value="1"/>
</dbReference>
<keyword evidence="3 4" id="KW-0574">Periplasm</keyword>
<dbReference type="InterPro" id="IPR039246">
    <property type="entry name" value="Flagellar_FlgA"/>
</dbReference>
<comment type="subcellular location">
    <subcellularLocation>
        <location evidence="1 4">Periplasm</location>
    </subcellularLocation>
</comment>